<dbReference type="Pfam" id="PF06013">
    <property type="entry name" value="WXG100"/>
    <property type="match status" value="1"/>
</dbReference>
<keyword evidence="4" id="KW-1185">Reference proteome</keyword>
<dbReference type="Proteomes" id="UP001178281">
    <property type="component" value="Unassembled WGS sequence"/>
</dbReference>
<protein>
    <recommendedName>
        <fullName evidence="1">ESAT-6-like protein</fullName>
    </recommendedName>
</protein>
<dbReference type="Gene3D" id="1.10.287.1060">
    <property type="entry name" value="ESAT-6-like"/>
    <property type="match status" value="1"/>
</dbReference>
<dbReference type="EMBL" id="JAUTIX010000003">
    <property type="protein sequence ID" value="MDP0398043.1"/>
    <property type="molecule type" value="Genomic_DNA"/>
</dbReference>
<dbReference type="AlphaFoldDB" id="A0AA90NAA9"/>
<feature type="compositionally biased region" description="Polar residues" evidence="2">
    <location>
        <begin position="82"/>
        <end position="92"/>
    </location>
</feature>
<feature type="region of interest" description="Disordered" evidence="2">
    <location>
        <begin position="82"/>
        <end position="103"/>
    </location>
</feature>
<reference evidence="3" key="1">
    <citation type="submission" date="2023-08" db="EMBL/GenBank/DDBJ databases">
        <title>The draft genome of Tsukamurella strandjordii strain 050030.</title>
        <authorList>
            <person name="Zhao F."/>
            <person name="Feng Y."/>
            <person name="Zong Z."/>
        </authorList>
    </citation>
    <scope>NUCLEOTIDE SEQUENCE</scope>
    <source>
        <strain evidence="3">050030</strain>
    </source>
</reference>
<evidence type="ECO:0000313" key="3">
    <source>
        <dbReference type="EMBL" id="MDP0398043.1"/>
    </source>
</evidence>
<evidence type="ECO:0000256" key="2">
    <source>
        <dbReference type="SAM" id="MobiDB-lite"/>
    </source>
</evidence>
<comment type="caution">
    <text evidence="3">The sequence shown here is derived from an EMBL/GenBank/DDBJ whole genome shotgun (WGS) entry which is preliminary data.</text>
</comment>
<evidence type="ECO:0000313" key="4">
    <source>
        <dbReference type="Proteomes" id="UP001178281"/>
    </source>
</evidence>
<organism evidence="3 4">
    <name type="scientific">Tsukamurella strandjordii</name>
    <dbReference type="NCBI Taxonomy" id="147577"/>
    <lineage>
        <taxon>Bacteria</taxon>
        <taxon>Bacillati</taxon>
        <taxon>Actinomycetota</taxon>
        <taxon>Actinomycetes</taxon>
        <taxon>Mycobacteriales</taxon>
        <taxon>Tsukamurellaceae</taxon>
        <taxon>Tsukamurella</taxon>
    </lineage>
</organism>
<evidence type="ECO:0000256" key="1">
    <source>
        <dbReference type="RuleBase" id="RU362001"/>
    </source>
</evidence>
<proteinExistence type="inferred from homology"/>
<dbReference type="InterPro" id="IPR010310">
    <property type="entry name" value="T7SS_ESAT-6-like"/>
</dbReference>
<comment type="similarity">
    <text evidence="1">Belongs to the WXG100 family.</text>
</comment>
<name>A0AA90NAA9_9ACTN</name>
<dbReference type="InterPro" id="IPR036689">
    <property type="entry name" value="ESAT-6-like_sf"/>
</dbReference>
<sequence>MGTSAELAAMKAGASSLEDLGTQMNAVLSQLRTDVEMTQSAWAGTAQIAFRTVMTRWDESSTKLNNAINEISSLLAGNTTSYGTTEAQSEADLQSVGGATLNM</sequence>
<dbReference type="RefSeq" id="WP_220657990.1">
    <property type="nucleotide sequence ID" value="NZ_CBCSFC010000007.1"/>
</dbReference>
<gene>
    <name evidence="3" type="ORF">Q7X28_08900</name>
</gene>
<dbReference type="NCBIfam" id="TIGR03930">
    <property type="entry name" value="WXG100_ESAT6"/>
    <property type="match status" value="1"/>
</dbReference>
<accession>A0AA90NAA9</accession>
<dbReference type="SUPFAM" id="SSF140453">
    <property type="entry name" value="EsxAB dimer-like"/>
    <property type="match status" value="1"/>
</dbReference>